<keyword evidence="3 6" id="KW-0732">Signal</keyword>
<dbReference type="InterPro" id="IPR022352">
    <property type="entry name" value="Ins/IGF/rlx"/>
</dbReference>
<evidence type="ECO:0000313" key="8">
    <source>
        <dbReference type="EMBL" id="GFY59872.1"/>
    </source>
</evidence>
<comment type="subcellular location">
    <subcellularLocation>
        <location evidence="5">Secreted</location>
    </subcellularLocation>
</comment>
<dbReference type="OrthoDB" id="6414143at2759"/>
<organism evidence="8 9">
    <name type="scientific">Trichonephila inaurata madagascariensis</name>
    <dbReference type="NCBI Taxonomy" id="2747483"/>
    <lineage>
        <taxon>Eukaryota</taxon>
        <taxon>Metazoa</taxon>
        <taxon>Ecdysozoa</taxon>
        <taxon>Arthropoda</taxon>
        <taxon>Chelicerata</taxon>
        <taxon>Arachnida</taxon>
        <taxon>Araneae</taxon>
        <taxon>Araneomorphae</taxon>
        <taxon>Entelegynae</taxon>
        <taxon>Araneoidea</taxon>
        <taxon>Nephilidae</taxon>
        <taxon>Trichonephila</taxon>
        <taxon>Trichonephila inaurata</taxon>
    </lineage>
</organism>
<dbReference type="PROSITE" id="PS00262">
    <property type="entry name" value="INSULIN"/>
    <property type="match status" value="1"/>
</dbReference>
<protein>
    <submittedName>
        <fullName evidence="8">IlGF domain-containing protein</fullName>
    </submittedName>
</protein>
<dbReference type="InterPro" id="IPR016179">
    <property type="entry name" value="Insulin-like"/>
</dbReference>
<dbReference type="InterPro" id="IPR036438">
    <property type="entry name" value="Insulin-like_sf"/>
</dbReference>
<dbReference type="PANTHER" id="PTHR46845">
    <property type="entry name" value="INSULIN-LIKE GROWTH FACTOR I"/>
    <property type="match status" value="1"/>
</dbReference>
<dbReference type="AlphaFoldDB" id="A0A8X6XTD5"/>
<gene>
    <name evidence="8" type="primary">NCL1_09707</name>
    <name evidence="8" type="ORF">TNIN_58111</name>
</gene>
<evidence type="ECO:0000256" key="1">
    <source>
        <dbReference type="ARBA" id="ARBA00009034"/>
    </source>
</evidence>
<feature type="domain" description="Insulin-like" evidence="7">
    <location>
        <begin position="27"/>
        <end position="96"/>
    </location>
</feature>
<dbReference type="GO" id="GO:0005615">
    <property type="term" value="C:extracellular space"/>
    <property type="evidence" value="ECO:0007669"/>
    <property type="project" value="TreeGrafter"/>
</dbReference>
<evidence type="ECO:0000256" key="6">
    <source>
        <dbReference type="SAM" id="SignalP"/>
    </source>
</evidence>
<evidence type="ECO:0000259" key="7">
    <source>
        <dbReference type="SMART" id="SM00078"/>
    </source>
</evidence>
<dbReference type="Proteomes" id="UP000886998">
    <property type="component" value="Unassembled WGS sequence"/>
</dbReference>
<evidence type="ECO:0000313" key="9">
    <source>
        <dbReference type="Proteomes" id="UP000886998"/>
    </source>
</evidence>
<dbReference type="GO" id="GO:0043066">
    <property type="term" value="P:negative regulation of apoptotic process"/>
    <property type="evidence" value="ECO:0007669"/>
    <property type="project" value="TreeGrafter"/>
</dbReference>
<dbReference type="GO" id="GO:0005179">
    <property type="term" value="F:hormone activity"/>
    <property type="evidence" value="ECO:0007669"/>
    <property type="project" value="InterPro"/>
</dbReference>
<dbReference type="Gene3D" id="1.10.100.10">
    <property type="entry name" value="Insulin-like"/>
    <property type="match status" value="1"/>
</dbReference>
<dbReference type="SMART" id="SM00078">
    <property type="entry name" value="IlGF"/>
    <property type="match status" value="1"/>
</dbReference>
<reference evidence="8" key="1">
    <citation type="submission" date="2020-08" db="EMBL/GenBank/DDBJ databases">
        <title>Multicomponent nature underlies the extraordinary mechanical properties of spider dragline silk.</title>
        <authorList>
            <person name="Kono N."/>
            <person name="Nakamura H."/>
            <person name="Mori M."/>
            <person name="Yoshida Y."/>
            <person name="Ohtoshi R."/>
            <person name="Malay A.D."/>
            <person name="Moran D.A.P."/>
            <person name="Tomita M."/>
            <person name="Numata K."/>
            <person name="Arakawa K."/>
        </authorList>
    </citation>
    <scope>NUCLEOTIDE SEQUENCE</scope>
</reference>
<keyword evidence="5" id="KW-0964">Secreted</keyword>
<dbReference type="GO" id="GO:0048009">
    <property type="term" value="P:insulin-like growth factor receptor signaling pathway"/>
    <property type="evidence" value="ECO:0007669"/>
    <property type="project" value="TreeGrafter"/>
</dbReference>
<evidence type="ECO:0000256" key="5">
    <source>
        <dbReference type="RuleBase" id="RU000406"/>
    </source>
</evidence>
<dbReference type="GO" id="GO:0008283">
    <property type="term" value="P:cell population proliferation"/>
    <property type="evidence" value="ECO:0007669"/>
    <property type="project" value="TreeGrafter"/>
</dbReference>
<dbReference type="InterPro" id="IPR022353">
    <property type="entry name" value="Insulin_CS"/>
</dbReference>
<sequence length="190" mass="21062">MNFSYFKFLMMSLVLFAMLQPNSVQSVRLCGKRLADLLHYLCQHYGGFHAPESKRSGNNENQNPEADSSLSTVLQSGIVDECCRKHCTLTTLISYCADGQNIASNRLAEIENMFSSGSRTLTEIQMREDMATDHPESANSPLGSNTESVLPNIPNLGTSNRNRPVFIVLPQVYESAGSDFSSEETQQHGF</sequence>
<dbReference type="SUPFAM" id="SSF56994">
    <property type="entry name" value="Insulin-like"/>
    <property type="match status" value="1"/>
</dbReference>
<comment type="similarity">
    <text evidence="1 5">Belongs to the insulin family.</text>
</comment>
<name>A0A8X6XTD5_9ARAC</name>
<keyword evidence="4" id="KW-1015">Disulfide bond</keyword>
<evidence type="ECO:0000256" key="2">
    <source>
        <dbReference type="ARBA" id="ARBA00022685"/>
    </source>
</evidence>
<dbReference type="Pfam" id="PF00049">
    <property type="entry name" value="Insulin"/>
    <property type="match status" value="1"/>
</dbReference>
<feature type="signal peptide" evidence="6">
    <location>
        <begin position="1"/>
        <end position="26"/>
    </location>
</feature>
<dbReference type="PANTHER" id="PTHR46845:SF1">
    <property type="entry name" value="INSULIN-LIKE GROWTH FACTOR I"/>
    <property type="match status" value="1"/>
</dbReference>
<evidence type="ECO:0000256" key="3">
    <source>
        <dbReference type="ARBA" id="ARBA00022729"/>
    </source>
</evidence>
<dbReference type="PRINTS" id="PR00276">
    <property type="entry name" value="INSULINFAMLY"/>
</dbReference>
<comment type="caution">
    <text evidence="8">The sequence shown here is derived from an EMBL/GenBank/DDBJ whole genome shotgun (WGS) entry which is preliminary data.</text>
</comment>
<dbReference type="GO" id="GO:0008284">
    <property type="term" value="P:positive regulation of cell population proliferation"/>
    <property type="evidence" value="ECO:0007669"/>
    <property type="project" value="TreeGrafter"/>
</dbReference>
<dbReference type="GO" id="GO:0051897">
    <property type="term" value="P:positive regulation of phosphatidylinositol 3-kinase/protein kinase B signal transduction"/>
    <property type="evidence" value="ECO:0007669"/>
    <property type="project" value="TreeGrafter"/>
</dbReference>
<keyword evidence="2" id="KW-0165">Cleavage on pair of basic residues</keyword>
<dbReference type="CDD" id="cd04366">
    <property type="entry name" value="IlGF_insulin_bombyxin_like"/>
    <property type="match status" value="1"/>
</dbReference>
<accession>A0A8X6XTD5</accession>
<proteinExistence type="inferred from homology"/>
<feature type="chain" id="PRO_5036463431" evidence="6">
    <location>
        <begin position="27"/>
        <end position="190"/>
    </location>
</feature>
<dbReference type="GO" id="GO:0005159">
    <property type="term" value="F:insulin-like growth factor receptor binding"/>
    <property type="evidence" value="ECO:0007669"/>
    <property type="project" value="TreeGrafter"/>
</dbReference>
<evidence type="ECO:0000256" key="4">
    <source>
        <dbReference type="ARBA" id="ARBA00023157"/>
    </source>
</evidence>
<dbReference type="EMBL" id="BMAV01012869">
    <property type="protein sequence ID" value="GFY59872.1"/>
    <property type="molecule type" value="Genomic_DNA"/>
</dbReference>
<keyword evidence="9" id="KW-1185">Reference proteome</keyword>